<gene>
    <name evidence="1" type="ORF">P344_03645</name>
</gene>
<dbReference type="Proteomes" id="UP000019260">
    <property type="component" value="Chromosome"/>
</dbReference>
<keyword evidence="2" id="KW-1185">Reference proteome</keyword>
<organism evidence="1 2">
    <name type="scientific">Spiroplasma mirum ATCC 29335</name>
    <dbReference type="NCBI Taxonomy" id="838561"/>
    <lineage>
        <taxon>Bacteria</taxon>
        <taxon>Bacillati</taxon>
        <taxon>Mycoplasmatota</taxon>
        <taxon>Mollicutes</taxon>
        <taxon>Entomoplasmatales</taxon>
        <taxon>Spiroplasmataceae</taxon>
        <taxon>Spiroplasma</taxon>
    </lineage>
</organism>
<dbReference type="KEGG" id="smia:P344_03645"/>
<evidence type="ECO:0000313" key="2">
    <source>
        <dbReference type="Proteomes" id="UP000019260"/>
    </source>
</evidence>
<dbReference type="HOGENOM" id="CLU_2048265_0_0_14"/>
<dbReference type="PATRIC" id="fig|838561.3.peg.706"/>
<sequence>MAVNDPSSFLTTKYILSYDGKYHNVRIEINANNTYHYTGTATVRMKLWAKNDISIFNQDISSLGDVEIKSGTLQSVLEGLLSSPLVYNNISKTLYSTLQDSKIIITFDQPIPNDRAPHVI</sequence>
<name>W6AMW9_9MOLU</name>
<accession>W6AMW9</accession>
<reference evidence="1 2" key="1">
    <citation type="submission" date="2013-09" db="EMBL/GenBank/DDBJ databases">
        <title>Complete genome sequence of Spiroplasma mirum suckling mouse cataract agent.</title>
        <authorList>
            <person name="Landry C.A."/>
            <person name="Bastian F.O."/>
            <person name="Thune R.L."/>
        </authorList>
    </citation>
    <scope>NUCLEOTIDE SEQUENCE [LARGE SCALE GENOMIC DNA]</scope>
    <source>
        <strain evidence="1 2">SMCA</strain>
    </source>
</reference>
<evidence type="ECO:0000313" key="1">
    <source>
        <dbReference type="EMBL" id="AHI58070.1"/>
    </source>
</evidence>
<protein>
    <submittedName>
        <fullName evidence="1">Uncharacterized protein</fullName>
    </submittedName>
</protein>
<proteinExistence type="predicted"/>
<dbReference type="STRING" id="838561.P344_03645"/>
<dbReference type="EMBL" id="CP006720">
    <property type="protein sequence ID" value="AHI58070.1"/>
    <property type="molecule type" value="Genomic_DNA"/>
</dbReference>
<dbReference type="AlphaFoldDB" id="W6AMW9"/>